<accession>A0ABQ9UQ63</accession>
<evidence type="ECO:0000313" key="2">
    <source>
        <dbReference type="EMBL" id="KAK2098925.1"/>
    </source>
</evidence>
<feature type="region of interest" description="Disordered" evidence="1">
    <location>
        <begin position="1"/>
        <end position="74"/>
    </location>
</feature>
<evidence type="ECO:0000313" key="3">
    <source>
        <dbReference type="Proteomes" id="UP001266305"/>
    </source>
</evidence>
<comment type="caution">
    <text evidence="2">The sequence shown here is derived from an EMBL/GenBank/DDBJ whole genome shotgun (WGS) entry which is preliminary data.</text>
</comment>
<keyword evidence="3" id="KW-1185">Reference proteome</keyword>
<name>A0ABQ9UQ63_SAGOE</name>
<proteinExistence type="predicted"/>
<protein>
    <submittedName>
        <fullName evidence="2">Uncharacterized protein</fullName>
    </submittedName>
</protein>
<dbReference type="Proteomes" id="UP001266305">
    <property type="component" value="Unassembled WGS sequence"/>
</dbReference>
<evidence type="ECO:0000256" key="1">
    <source>
        <dbReference type="SAM" id="MobiDB-lite"/>
    </source>
</evidence>
<gene>
    <name evidence="2" type="ORF">P7K49_024376</name>
</gene>
<sequence length="74" mass="7654">MQQFFCLSATEEEQEQGACSNKGTAQKGKTVATPESQAKGAEGNVASEEAPGYRAIHSLGAESGPIPGNAEQNE</sequence>
<dbReference type="EMBL" id="JASSZA010000011">
    <property type="protein sequence ID" value="KAK2098925.1"/>
    <property type="molecule type" value="Genomic_DNA"/>
</dbReference>
<organism evidence="2 3">
    <name type="scientific">Saguinus oedipus</name>
    <name type="common">Cotton-top tamarin</name>
    <name type="synonym">Oedipomidas oedipus</name>
    <dbReference type="NCBI Taxonomy" id="9490"/>
    <lineage>
        <taxon>Eukaryota</taxon>
        <taxon>Metazoa</taxon>
        <taxon>Chordata</taxon>
        <taxon>Craniata</taxon>
        <taxon>Vertebrata</taxon>
        <taxon>Euteleostomi</taxon>
        <taxon>Mammalia</taxon>
        <taxon>Eutheria</taxon>
        <taxon>Euarchontoglires</taxon>
        <taxon>Primates</taxon>
        <taxon>Haplorrhini</taxon>
        <taxon>Platyrrhini</taxon>
        <taxon>Cebidae</taxon>
        <taxon>Callitrichinae</taxon>
        <taxon>Saguinus</taxon>
    </lineage>
</organism>
<reference evidence="2 3" key="1">
    <citation type="submission" date="2023-05" db="EMBL/GenBank/DDBJ databases">
        <title>B98-5 Cell Line De Novo Hybrid Assembly: An Optical Mapping Approach.</title>
        <authorList>
            <person name="Kananen K."/>
            <person name="Auerbach J.A."/>
            <person name="Kautto E."/>
            <person name="Blachly J.S."/>
        </authorList>
    </citation>
    <scope>NUCLEOTIDE SEQUENCE [LARGE SCALE GENOMIC DNA]</scope>
    <source>
        <strain evidence="2">B95-8</strain>
        <tissue evidence="2">Cell line</tissue>
    </source>
</reference>